<dbReference type="EMBL" id="AKWM02000041">
    <property type="protein sequence ID" value="EKR99943.1"/>
    <property type="molecule type" value="Genomic_DNA"/>
</dbReference>
<organism evidence="1 2">
    <name type="scientific">Leptospira mayottensis 200901122</name>
    <dbReference type="NCBI Taxonomy" id="1193010"/>
    <lineage>
        <taxon>Bacteria</taxon>
        <taxon>Pseudomonadati</taxon>
        <taxon>Spirochaetota</taxon>
        <taxon>Spirochaetia</taxon>
        <taxon>Leptospirales</taxon>
        <taxon>Leptospiraceae</taxon>
        <taxon>Leptospira</taxon>
    </lineage>
</organism>
<accession>A0AA87SWF2</accession>
<name>A0AA87SWF2_9LEPT</name>
<dbReference type="Proteomes" id="UP000001343">
    <property type="component" value="Unassembled WGS sequence"/>
</dbReference>
<evidence type="ECO:0000313" key="2">
    <source>
        <dbReference type="Proteomes" id="UP000001343"/>
    </source>
</evidence>
<gene>
    <name evidence="1" type="ORF">LEP1GSC125_3161</name>
</gene>
<reference evidence="1 2" key="1">
    <citation type="journal article" date="2014" name="Int. J. Syst. Evol. Microbiol.">
        <title>Leptospira mayottensis sp. nov., a pathogenic species of the genus Leptospira isolated from humans.</title>
        <authorList>
            <person name="Bourhy P."/>
            <person name="Collet L."/>
            <person name="Brisse S."/>
            <person name="Picardeau M."/>
        </authorList>
    </citation>
    <scope>NUCLEOTIDE SEQUENCE [LARGE SCALE GENOMIC DNA]</scope>
    <source>
        <strain evidence="1 2">200901122</strain>
    </source>
</reference>
<comment type="caution">
    <text evidence="1">The sequence shown here is derived from an EMBL/GenBank/DDBJ whole genome shotgun (WGS) entry which is preliminary data.</text>
</comment>
<proteinExistence type="predicted"/>
<evidence type="ECO:0000313" key="1">
    <source>
        <dbReference type="EMBL" id="EKR99943.1"/>
    </source>
</evidence>
<protein>
    <submittedName>
        <fullName evidence="1">Uncharacterized protein</fullName>
    </submittedName>
</protein>
<dbReference type="AlphaFoldDB" id="A0AA87SWF2"/>
<sequence length="43" mass="5052">MCVSKKTTLFWTYSVSYSVKNSCLRVSKENSQSRVEMRDICQK</sequence>